<dbReference type="RefSeq" id="WP_040820952.1">
    <property type="nucleotide sequence ID" value="NZ_JBIAQY010000007.1"/>
</dbReference>
<dbReference type="Proteomes" id="UP001601992">
    <property type="component" value="Unassembled WGS sequence"/>
</dbReference>
<name>A0ABW6S2K2_9NOCA</name>
<sequence length="210" mass="23492">MAGGLPRAAYIPFRPEAGYDPAVELGVAFLDRIGAHTTAIILAPQKNSIEYSQPLKRYATNRTVLTPLNSNRIGGAFGRPTLVYAPALKELELAMRYAGDQPIAVVEDPSFSCARWADEIGAINMVERRFHAVDRSQEHQKILERIDFAGNNGWGDAPRLRDLRRHLGELQQIDALNKDEVLAYQLVRGRHGFYESLTHLGKEIDKISRT</sequence>
<organism evidence="1 2">
    <name type="scientific">Nocardia jiangxiensis</name>
    <dbReference type="NCBI Taxonomy" id="282685"/>
    <lineage>
        <taxon>Bacteria</taxon>
        <taxon>Bacillati</taxon>
        <taxon>Actinomycetota</taxon>
        <taxon>Actinomycetes</taxon>
        <taxon>Mycobacteriales</taxon>
        <taxon>Nocardiaceae</taxon>
        <taxon>Nocardia</taxon>
    </lineage>
</organism>
<proteinExistence type="predicted"/>
<protein>
    <submittedName>
        <fullName evidence="1">Uncharacterized protein</fullName>
    </submittedName>
</protein>
<evidence type="ECO:0000313" key="2">
    <source>
        <dbReference type="Proteomes" id="UP001601992"/>
    </source>
</evidence>
<keyword evidence="2" id="KW-1185">Reference proteome</keyword>
<reference evidence="1 2" key="1">
    <citation type="submission" date="2024-10" db="EMBL/GenBank/DDBJ databases">
        <title>The Natural Products Discovery Center: Release of the First 8490 Sequenced Strains for Exploring Actinobacteria Biosynthetic Diversity.</title>
        <authorList>
            <person name="Kalkreuter E."/>
            <person name="Kautsar S.A."/>
            <person name="Yang D."/>
            <person name="Bader C.D."/>
            <person name="Teijaro C.N."/>
            <person name="Fluegel L."/>
            <person name="Davis C.M."/>
            <person name="Simpson J.R."/>
            <person name="Lauterbach L."/>
            <person name="Steele A.D."/>
            <person name="Gui C."/>
            <person name="Meng S."/>
            <person name="Li G."/>
            <person name="Viehrig K."/>
            <person name="Ye F."/>
            <person name="Su P."/>
            <person name="Kiefer A.F."/>
            <person name="Nichols A."/>
            <person name="Cepeda A.J."/>
            <person name="Yan W."/>
            <person name="Fan B."/>
            <person name="Jiang Y."/>
            <person name="Adhikari A."/>
            <person name="Zheng C.-J."/>
            <person name="Schuster L."/>
            <person name="Cowan T.M."/>
            <person name="Smanski M.J."/>
            <person name="Chevrette M.G."/>
            <person name="De Carvalho L.P.S."/>
            <person name="Shen B."/>
        </authorList>
    </citation>
    <scope>NUCLEOTIDE SEQUENCE [LARGE SCALE GENOMIC DNA]</scope>
    <source>
        <strain evidence="1 2">NPDC002593</strain>
    </source>
</reference>
<evidence type="ECO:0000313" key="1">
    <source>
        <dbReference type="EMBL" id="MFF3570540.1"/>
    </source>
</evidence>
<accession>A0ABW6S2K2</accession>
<comment type="caution">
    <text evidence="1">The sequence shown here is derived from an EMBL/GenBank/DDBJ whole genome shotgun (WGS) entry which is preliminary data.</text>
</comment>
<gene>
    <name evidence="1" type="ORF">ACFYXQ_22420</name>
</gene>
<dbReference type="EMBL" id="JBIAQY010000007">
    <property type="protein sequence ID" value="MFF3570540.1"/>
    <property type="molecule type" value="Genomic_DNA"/>
</dbReference>